<feature type="compositionally biased region" description="Low complexity" evidence="1">
    <location>
        <begin position="196"/>
        <end position="208"/>
    </location>
</feature>
<dbReference type="AlphaFoldDB" id="A0A8H7PCC0"/>
<name>A0A8H7PCC0_9APHY</name>
<sequence length="208" mass="23068">MDHNPWSPTSPGKHGYMQVGLGQDKARFNTPEIRHIFVGNGGRFKYSGKYEVSRVEPLSVDEWNTLPDKVRHEYSKTTSIKEKHQNHGTVAEIYNKYQDGQLLAPCILLKCIEFDLDFFDDLIATARGFTSLTMKASAVPKKRKDAPIADAVRGSSQIKKLKIIVPAPSTRRKSSRISSTQQIPTAGLVDNDSDDLSSLSSSSGIESE</sequence>
<evidence type="ECO:0000313" key="4">
    <source>
        <dbReference type="Proteomes" id="UP000639403"/>
    </source>
</evidence>
<accession>A0A8H7PCC0</accession>
<gene>
    <name evidence="3" type="ORF">IEO21_00018</name>
</gene>
<proteinExistence type="predicted"/>
<reference evidence="3" key="2">
    <citation type="journal article" name="Front. Microbiol.">
        <title>Degradative Capacity of Two Strains of Rhodonia placenta: From Phenotype to Genotype.</title>
        <authorList>
            <person name="Kolle M."/>
            <person name="Horta M.A.C."/>
            <person name="Nowrousian M."/>
            <person name="Ohm R.A."/>
            <person name="Benz J.P."/>
            <person name="Pilgard A."/>
        </authorList>
    </citation>
    <scope>NUCLEOTIDE SEQUENCE</scope>
    <source>
        <strain evidence="3">FPRL280</strain>
    </source>
</reference>
<organism evidence="3 4">
    <name type="scientific">Rhodonia placenta</name>
    <dbReference type="NCBI Taxonomy" id="104341"/>
    <lineage>
        <taxon>Eukaryota</taxon>
        <taxon>Fungi</taxon>
        <taxon>Dikarya</taxon>
        <taxon>Basidiomycota</taxon>
        <taxon>Agaricomycotina</taxon>
        <taxon>Agaricomycetes</taxon>
        <taxon>Polyporales</taxon>
        <taxon>Adustoporiaceae</taxon>
        <taxon>Rhodonia</taxon>
    </lineage>
</organism>
<feature type="domain" description="DUF6697" evidence="2">
    <location>
        <begin position="2"/>
        <end position="124"/>
    </location>
</feature>
<dbReference type="InterPro" id="IPR046520">
    <property type="entry name" value="DUF6697"/>
</dbReference>
<dbReference type="EMBL" id="JADOXO010000001">
    <property type="protein sequence ID" value="KAF9822024.1"/>
    <property type="molecule type" value="Genomic_DNA"/>
</dbReference>
<evidence type="ECO:0000313" key="3">
    <source>
        <dbReference type="EMBL" id="KAF9822024.1"/>
    </source>
</evidence>
<reference evidence="3" key="1">
    <citation type="submission" date="2020-11" db="EMBL/GenBank/DDBJ databases">
        <authorList>
            <person name="Koelle M."/>
            <person name="Horta M.A.C."/>
            <person name="Nowrousian M."/>
            <person name="Ohm R.A."/>
            <person name="Benz P."/>
            <person name="Pilgard A."/>
        </authorList>
    </citation>
    <scope>NUCLEOTIDE SEQUENCE</scope>
    <source>
        <strain evidence="3">FPRL280</strain>
    </source>
</reference>
<evidence type="ECO:0000259" key="2">
    <source>
        <dbReference type="Pfam" id="PF20411"/>
    </source>
</evidence>
<feature type="region of interest" description="Disordered" evidence="1">
    <location>
        <begin position="167"/>
        <end position="208"/>
    </location>
</feature>
<protein>
    <recommendedName>
        <fullName evidence="2">DUF6697 domain-containing protein</fullName>
    </recommendedName>
</protein>
<dbReference type="Proteomes" id="UP000639403">
    <property type="component" value="Unassembled WGS sequence"/>
</dbReference>
<comment type="caution">
    <text evidence="3">The sequence shown here is derived from an EMBL/GenBank/DDBJ whole genome shotgun (WGS) entry which is preliminary data.</text>
</comment>
<evidence type="ECO:0000256" key="1">
    <source>
        <dbReference type="SAM" id="MobiDB-lite"/>
    </source>
</evidence>
<dbReference type="Pfam" id="PF20411">
    <property type="entry name" value="DUF6697"/>
    <property type="match status" value="1"/>
</dbReference>